<feature type="compositionally biased region" description="Basic and acidic residues" evidence="5">
    <location>
        <begin position="299"/>
        <end position="322"/>
    </location>
</feature>
<evidence type="ECO:0000313" key="8">
    <source>
        <dbReference type="EMBL" id="CAI2387306.1"/>
    </source>
</evidence>
<feature type="domain" description="START" evidence="7">
    <location>
        <begin position="393"/>
        <end position="568"/>
    </location>
</feature>
<dbReference type="InterPro" id="IPR051213">
    <property type="entry name" value="START_lipid_transfer"/>
</dbReference>
<dbReference type="GO" id="GO:0008270">
    <property type="term" value="F:zinc ion binding"/>
    <property type="evidence" value="ECO:0007669"/>
    <property type="project" value="UniProtKB-KW"/>
</dbReference>
<sequence length="611" mass="69875">MKKSSIFNKKYLSKNSKALNPNLLCDLCECVLFEGIKCLSCAKNAKDKSSSASFCGECFNKFQQEVGCCPKMCQSPKTKKLPAQVINKLEELEFKCSNKSNGCNHIASYSGVIGHYQECEFLLVSCSAHPLCDKKYLRKDISSHEKHCKYVKVDCSFCGQKDLFRCQLEKHWEQKCLNAKKCEKCNQFFSCSTPKEPKHNCIESLSHKISSVEDFYESKEVESREELRKRDLKINSLMSKQRDIWKYLVKIERSLKNNCVPNMPVSILHPHSVNEEESDKCDDIEDYFSYCAKEMDEKAHPLSDTHTENDTNRSTLRSEDVPKGFGHRKRADSYFVSRINDHRMIDEESKSCESTSTAELKEVDEEEKPIVEEPIAFKGNCIVTEQLMKEKLECFKDAIRKEENWKKQSTKNGIELKVYSGEGNHSGVYGKMIMPYNNQFIMEILGDQEKVFESNEFGEDLKILEEFESQCVITYLRVKGALMVSGRDFIIANIQTTMEDPENKNQRVPILVSFSVEHPKAPKNPKGIVRGEIVIAGWILRKIDESQTEVISFAINDLKGSIPKFIANVGSSSHSSIMMNFMKQCEKCNKESLKSLAENDPTIINVSSFDE</sequence>
<dbReference type="PANTHER" id="PTHR19308:SF14">
    <property type="entry name" value="START DOMAIN-CONTAINING PROTEIN"/>
    <property type="match status" value="1"/>
</dbReference>
<comment type="caution">
    <text evidence="8">The sequence shown here is derived from an EMBL/GenBank/DDBJ whole genome shotgun (WGS) entry which is preliminary data.</text>
</comment>
<evidence type="ECO:0000256" key="2">
    <source>
        <dbReference type="ARBA" id="ARBA00022771"/>
    </source>
</evidence>
<keyword evidence="2 4" id="KW-0863">Zinc-finger</keyword>
<dbReference type="AlphaFoldDB" id="A0AAD2DCI2"/>
<evidence type="ECO:0000259" key="6">
    <source>
        <dbReference type="PROSITE" id="PS50145"/>
    </source>
</evidence>
<evidence type="ECO:0000256" key="3">
    <source>
        <dbReference type="ARBA" id="ARBA00022833"/>
    </source>
</evidence>
<accession>A0AAD2DCI2</accession>
<dbReference type="Proteomes" id="UP001295684">
    <property type="component" value="Unassembled WGS sequence"/>
</dbReference>
<gene>
    <name evidence="8" type="ORF">ECRASSUSDP1_LOCUS28936</name>
</gene>
<dbReference type="InterPro" id="IPR023393">
    <property type="entry name" value="START-like_dom_sf"/>
</dbReference>
<name>A0AAD2DCI2_EUPCR</name>
<dbReference type="InterPro" id="IPR001293">
    <property type="entry name" value="Znf_TRAF"/>
</dbReference>
<evidence type="ECO:0000256" key="4">
    <source>
        <dbReference type="PROSITE-ProRule" id="PRU00207"/>
    </source>
</evidence>
<evidence type="ECO:0000313" key="9">
    <source>
        <dbReference type="Proteomes" id="UP001295684"/>
    </source>
</evidence>
<keyword evidence="9" id="KW-1185">Reference proteome</keyword>
<dbReference type="Gene3D" id="3.30.530.20">
    <property type="match status" value="1"/>
</dbReference>
<dbReference type="PANTHER" id="PTHR19308">
    <property type="entry name" value="PHOSPHATIDYLCHOLINE TRANSFER PROTEIN"/>
    <property type="match status" value="1"/>
</dbReference>
<feature type="domain" description="TRAF-type" evidence="6">
    <location>
        <begin position="115"/>
        <end position="158"/>
    </location>
</feature>
<dbReference type="GO" id="GO:0005737">
    <property type="term" value="C:cytoplasm"/>
    <property type="evidence" value="ECO:0007669"/>
    <property type="project" value="UniProtKB-ARBA"/>
</dbReference>
<dbReference type="SUPFAM" id="SSF55961">
    <property type="entry name" value="Bet v1-like"/>
    <property type="match status" value="1"/>
</dbReference>
<feature type="zinc finger region" description="TRAF-type" evidence="4">
    <location>
        <begin position="115"/>
        <end position="158"/>
    </location>
</feature>
<proteinExistence type="predicted"/>
<evidence type="ECO:0000256" key="1">
    <source>
        <dbReference type="ARBA" id="ARBA00022723"/>
    </source>
</evidence>
<dbReference type="CDD" id="cd00177">
    <property type="entry name" value="START"/>
    <property type="match status" value="1"/>
</dbReference>
<protein>
    <submittedName>
        <fullName evidence="8">Uncharacterized protein</fullName>
    </submittedName>
</protein>
<evidence type="ECO:0000259" key="7">
    <source>
        <dbReference type="PROSITE" id="PS50848"/>
    </source>
</evidence>
<dbReference type="PROSITE" id="PS50848">
    <property type="entry name" value="START"/>
    <property type="match status" value="1"/>
</dbReference>
<dbReference type="SUPFAM" id="SSF49599">
    <property type="entry name" value="TRAF domain-like"/>
    <property type="match status" value="1"/>
</dbReference>
<keyword evidence="1 4" id="KW-0479">Metal-binding</keyword>
<keyword evidence="3 4" id="KW-0862">Zinc</keyword>
<dbReference type="Gene3D" id="3.30.40.10">
    <property type="entry name" value="Zinc/RING finger domain, C3HC4 (zinc finger)"/>
    <property type="match status" value="1"/>
</dbReference>
<dbReference type="PROSITE" id="PS50145">
    <property type="entry name" value="ZF_TRAF"/>
    <property type="match status" value="1"/>
</dbReference>
<reference evidence="8" key="1">
    <citation type="submission" date="2023-07" db="EMBL/GenBank/DDBJ databases">
        <authorList>
            <consortium name="AG Swart"/>
            <person name="Singh M."/>
            <person name="Singh A."/>
            <person name="Seah K."/>
            <person name="Emmerich C."/>
        </authorList>
    </citation>
    <scope>NUCLEOTIDE SEQUENCE</scope>
    <source>
        <strain evidence="8">DP1</strain>
    </source>
</reference>
<feature type="region of interest" description="Disordered" evidence="5">
    <location>
        <begin position="299"/>
        <end position="325"/>
    </location>
</feature>
<evidence type="ECO:0000256" key="5">
    <source>
        <dbReference type="SAM" id="MobiDB-lite"/>
    </source>
</evidence>
<dbReference type="InterPro" id="IPR013083">
    <property type="entry name" value="Znf_RING/FYVE/PHD"/>
</dbReference>
<dbReference type="InterPro" id="IPR002913">
    <property type="entry name" value="START_lipid-bd_dom"/>
</dbReference>
<organism evidence="8 9">
    <name type="scientific">Euplotes crassus</name>
    <dbReference type="NCBI Taxonomy" id="5936"/>
    <lineage>
        <taxon>Eukaryota</taxon>
        <taxon>Sar</taxon>
        <taxon>Alveolata</taxon>
        <taxon>Ciliophora</taxon>
        <taxon>Intramacronucleata</taxon>
        <taxon>Spirotrichea</taxon>
        <taxon>Hypotrichia</taxon>
        <taxon>Euplotida</taxon>
        <taxon>Euplotidae</taxon>
        <taxon>Moneuplotes</taxon>
    </lineage>
</organism>
<dbReference type="EMBL" id="CAMPGE010029820">
    <property type="protein sequence ID" value="CAI2387306.1"/>
    <property type="molecule type" value="Genomic_DNA"/>
</dbReference>
<dbReference type="Pfam" id="PF01852">
    <property type="entry name" value="START"/>
    <property type="match status" value="1"/>
</dbReference>
<dbReference type="GO" id="GO:0008289">
    <property type="term" value="F:lipid binding"/>
    <property type="evidence" value="ECO:0007669"/>
    <property type="project" value="InterPro"/>
</dbReference>